<evidence type="ECO:0000313" key="4">
    <source>
        <dbReference type="EMBL" id="MDI7924140.1"/>
    </source>
</evidence>
<evidence type="ECO:0000313" key="5">
    <source>
        <dbReference type="Proteomes" id="UP001161580"/>
    </source>
</evidence>
<comment type="similarity">
    <text evidence="1 2">Belongs to the RNase T2 family.</text>
</comment>
<gene>
    <name evidence="4" type="ORF">MRS75_18925</name>
</gene>
<evidence type="ECO:0000256" key="2">
    <source>
        <dbReference type="RuleBase" id="RU004328"/>
    </source>
</evidence>
<dbReference type="EMBL" id="JALDYZ010000012">
    <property type="protein sequence ID" value="MDI7924140.1"/>
    <property type="molecule type" value="Genomic_DNA"/>
</dbReference>
<dbReference type="SUPFAM" id="SSF55895">
    <property type="entry name" value="Ribonuclease Rh-like"/>
    <property type="match status" value="1"/>
</dbReference>
<comment type="caution">
    <text evidence="4">The sequence shown here is derived from an EMBL/GenBank/DDBJ whole genome shotgun (WGS) entry which is preliminary data.</text>
</comment>
<protein>
    <submittedName>
        <fullName evidence="4">Ribonuclease</fullName>
    </submittedName>
</protein>
<dbReference type="GO" id="GO:0033897">
    <property type="term" value="F:ribonuclease T2 activity"/>
    <property type="evidence" value="ECO:0007669"/>
    <property type="project" value="InterPro"/>
</dbReference>
<dbReference type="PANTHER" id="PTHR11240:SF22">
    <property type="entry name" value="RIBONUCLEASE T2"/>
    <property type="match status" value="1"/>
</dbReference>
<keyword evidence="3" id="KW-0732">Signal</keyword>
<evidence type="ECO:0000256" key="1">
    <source>
        <dbReference type="ARBA" id="ARBA00007469"/>
    </source>
</evidence>
<proteinExistence type="inferred from homology"/>
<feature type="chain" id="PRO_5042182221" evidence="3">
    <location>
        <begin position="21"/>
        <end position="259"/>
    </location>
</feature>
<dbReference type="PROSITE" id="PS00531">
    <property type="entry name" value="RNASE_T2_2"/>
    <property type="match status" value="1"/>
</dbReference>
<dbReference type="InterPro" id="IPR036430">
    <property type="entry name" value="RNase_T2-like_sf"/>
</dbReference>
<sequence>MSTRALLWLMPALAMFVWVATLTAAQSESVPADANRASVGKTGMILAVSWQPAFCETRPNKRECASQTAARPDATQFSLHGLWMMRKTYCGIGEDIQALDKSGDWHALPHVALPPELENALALSMPGTQSALDRHEWVKHGTCSGLTAAEYYALSMRLLGELNASAVGELFADNVGNSLEEQAIRGAFEASFGPGAGDRVKMQCRRDGQRRIIIELTIGLAGEPTDALTLEGGLGPLIKEAGATKFGCPGGIVDAVGTQ</sequence>
<keyword evidence="5" id="KW-1185">Reference proteome</keyword>
<dbReference type="PANTHER" id="PTHR11240">
    <property type="entry name" value="RIBONUCLEASE T2"/>
    <property type="match status" value="1"/>
</dbReference>
<name>A0AAE3QIG7_9HYPH</name>
<dbReference type="Gene3D" id="3.90.730.10">
    <property type="entry name" value="Ribonuclease T2-like"/>
    <property type="match status" value="1"/>
</dbReference>
<evidence type="ECO:0000256" key="3">
    <source>
        <dbReference type="SAM" id="SignalP"/>
    </source>
</evidence>
<dbReference type="InterPro" id="IPR001568">
    <property type="entry name" value="RNase_T2-like"/>
</dbReference>
<dbReference type="Proteomes" id="UP001161580">
    <property type="component" value="Unassembled WGS sequence"/>
</dbReference>
<feature type="signal peptide" evidence="3">
    <location>
        <begin position="1"/>
        <end position="20"/>
    </location>
</feature>
<dbReference type="InterPro" id="IPR033130">
    <property type="entry name" value="RNase_T2_His_AS_2"/>
</dbReference>
<dbReference type="GO" id="GO:0006401">
    <property type="term" value="P:RNA catabolic process"/>
    <property type="evidence" value="ECO:0007669"/>
    <property type="project" value="TreeGrafter"/>
</dbReference>
<dbReference type="Pfam" id="PF00445">
    <property type="entry name" value="Ribonuclease_T2"/>
    <property type="match status" value="1"/>
</dbReference>
<dbReference type="GO" id="GO:0003723">
    <property type="term" value="F:RNA binding"/>
    <property type="evidence" value="ECO:0007669"/>
    <property type="project" value="InterPro"/>
</dbReference>
<accession>A0AAE3QIG7</accession>
<dbReference type="AlphaFoldDB" id="A0AAE3QIG7"/>
<reference evidence="4" key="1">
    <citation type="submission" date="2022-03" db="EMBL/GenBank/DDBJ databases">
        <title>Fererhizobium litorale gen. nov., sp. nov., isolated from sandy sediments of the Sea of Japan seashore.</title>
        <authorList>
            <person name="Romanenko L."/>
            <person name="Kurilenko V."/>
            <person name="Otstavnykh N."/>
            <person name="Svetashev V."/>
            <person name="Tekutyeva L."/>
            <person name="Isaeva M."/>
            <person name="Mikhailov V."/>
        </authorList>
    </citation>
    <scope>NUCLEOTIDE SEQUENCE</scope>
    <source>
        <strain evidence="4">KMM 9576</strain>
    </source>
</reference>
<organism evidence="4 5">
    <name type="scientific">Ferirhizobium litorale</name>
    <dbReference type="NCBI Taxonomy" id="2927786"/>
    <lineage>
        <taxon>Bacteria</taxon>
        <taxon>Pseudomonadati</taxon>
        <taxon>Pseudomonadota</taxon>
        <taxon>Alphaproteobacteria</taxon>
        <taxon>Hyphomicrobiales</taxon>
        <taxon>Rhizobiaceae</taxon>
        <taxon>Ferirhizobium</taxon>
    </lineage>
</organism>
<dbReference type="RefSeq" id="WP_311788099.1">
    <property type="nucleotide sequence ID" value="NZ_JALDYY010000013.1"/>
</dbReference>